<reference evidence="1 2" key="1">
    <citation type="submission" date="2023-11" db="EMBL/GenBank/DDBJ databases">
        <title>Dfirmibasis_genome.</title>
        <authorList>
            <person name="Edelbroek B."/>
            <person name="Kjellin J."/>
            <person name="Jerlstrom-Hultqvist J."/>
            <person name="Soderbom F."/>
        </authorList>
    </citation>
    <scope>NUCLEOTIDE SEQUENCE [LARGE SCALE GENOMIC DNA]</scope>
    <source>
        <strain evidence="1 2">TNS-C-14</strain>
    </source>
</reference>
<organism evidence="1 2">
    <name type="scientific">Dictyostelium firmibasis</name>
    <dbReference type="NCBI Taxonomy" id="79012"/>
    <lineage>
        <taxon>Eukaryota</taxon>
        <taxon>Amoebozoa</taxon>
        <taxon>Evosea</taxon>
        <taxon>Eumycetozoa</taxon>
        <taxon>Dictyostelia</taxon>
        <taxon>Dictyosteliales</taxon>
        <taxon>Dictyosteliaceae</taxon>
        <taxon>Dictyostelium</taxon>
    </lineage>
</organism>
<dbReference type="InterPro" id="IPR036716">
    <property type="entry name" value="Pest_crys_N_sf"/>
</dbReference>
<dbReference type="PANTHER" id="PTHR35598">
    <property type="entry name" value="ENDOTOXIN_N DOMAIN-CONTAINING PROTEIN"/>
    <property type="match status" value="1"/>
</dbReference>
<proteinExistence type="predicted"/>
<dbReference type="EMBL" id="JAVFKY010000002">
    <property type="protein sequence ID" value="KAK5581391.1"/>
    <property type="molecule type" value="Genomic_DNA"/>
</dbReference>
<dbReference type="SUPFAM" id="SSF56849">
    <property type="entry name" value="delta-Endotoxin (insectocide), N-terminal domain"/>
    <property type="match status" value="1"/>
</dbReference>
<dbReference type="PANTHER" id="PTHR35598:SF1">
    <property type="match status" value="1"/>
</dbReference>
<gene>
    <name evidence="1" type="ORF">RB653_001423</name>
</gene>
<dbReference type="Proteomes" id="UP001344447">
    <property type="component" value="Unassembled WGS sequence"/>
</dbReference>
<dbReference type="GO" id="GO:0090729">
    <property type="term" value="F:toxin activity"/>
    <property type="evidence" value="ECO:0007669"/>
    <property type="project" value="InterPro"/>
</dbReference>
<comment type="caution">
    <text evidence="1">The sequence shown here is derived from an EMBL/GenBank/DDBJ whole genome shotgun (WGS) entry which is preliminary data.</text>
</comment>
<protein>
    <submittedName>
        <fullName evidence="1">Uncharacterized protein</fullName>
    </submittedName>
</protein>
<name>A0AAN7YWM6_9MYCE</name>
<keyword evidence="2" id="KW-1185">Reference proteome</keyword>
<accession>A0AAN7YWM6</accession>
<dbReference type="AlphaFoldDB" id="A0AAN7YWM6"/>
<evidence type="ECO:0000313" key="2">
    <source>
        <dbReference type="Proteomes" id="UP001344447"/>
    </source>
</evidence>
<sequence>MEDIDRIELSYELLNSLIGLNPFNGEIKSGIFSGFWGKLFSLDDTNYLTPKGFNKIFYGFVQDIEQLINEKTNEDIIIFLNKHLMDLQDNGNSLCDLLKIWEMRNVGSENIKSIITNFNSKSIKFQEFSKLSNYNLKLNIRNYHSKLIILLKEFNEFYFQFFSTTSSVSSTFLKQIIKLSTINMSIYSSITIDYINNGNQWEFDFLFDLNKKKELLNEFNYEILKFQNNFGYSLSQLIFNTKDYNIYKIKSINNTLKTVSRFNEIHYLNYKYPIKIISANKRKDENILIIDQENSNTNHNNNKFNYIYKIQPKSLIINNKDVEIKKEKNNFLQEELIDIVSGLYPFFSSNSINSFLKTSICLKGEESFYQISFSIHCSNDLKLNEININNNSGSNITDIEKELSFSILINSSFSKTNQTNLFLEKVDLKKLEMETLNNEVIYRNSLGIKNKMYYGIKKFNINPGFQMDKIIFEIKDIKGDIVIDNIEISFDQTSSFPTC</sequence>
<evidence type="ECO:0000313" key="1">
    <source>
        <dbReference type="EMBL" id="KAK5581391.1"/>
    </source>
</evidence>